<evidence type="ECO:0000313" key="3">
    <source>
        <dbReference type="Proteomes" id="UP000094569"/>
    </source>
</evidence>
<accession>A0A1E3B8P9</accession>
<keyword evidence="3" id="KW-1185">Reference proteome</keyword>
<organism evidence="2 3">
    <name type="scientific">Aspergillus cristatus</name>
    <name type="common">Chinese Fuzhuan brick tea-fermentation fungus</name>
    <name type="synonym">Eurotium cristatum</name>
    <dbReference type="NCBI Taxonomy" id="573508"/>
    <lineage>
        <taxon>Eukaryota</taxon>
        <taxon>Fungi</taxon>
        <taxon>Dikarya</taxon>
        <taxon>Ascomycota</taxon>
        <taxon>Pezizomycotina</taxon>
        <taxon>Eurotiomycetes</taxon>
        <taxon>Eurotiomycetidae</taxon>
        <taxon>Eurotiales</taxon>
        <taxon>Aspergillaceae</taxon>
        <taxon>Aspergillus</taxon>
        <taxon>Aspergillus subgen. Aspergillus</taxon>
    </lineage>
</organism>
<dbReference type="AlphaFoldDB" id="A0A1E3B8P9"/>
<dbReference type="STRING" id="573508.A0A1E3B8P9"/>
<proteinExistence type="predicted"/>
<feature type="compositionally biased region" description="Polar residues" evidence="1">
    <location>
        <begin position="1"/>
        <end position="23"/>
    </location>
</feature>
<dbReference type="OrthoDB" id="4504900at2759"/>
<dbReference type="Proteomes" id="UP000094569">
    <property type="component" value="Unassembled WGS sequence"/>
</dbReference>
<protein>
    <submittedName>
        <fullName evidence="2">Uncharacterized protein</fullName>
    </submittedName>
</protein>
<name>A0A1E3B8P9_ASPCR</name>
<reference evidence="2 3" key="1">
    <citation type="journal article" date="2016" name="BMC Genomics">
        <title>Comparative genomic and transcriptomic analyses of the Fuzhuan brick tea-fermentation fungus Aspergillus cristatus.</title>
        <authorList>
            <person name="Ge Y."/>
            <person name="Wang Y."/>
            <person name="Liu Y."/>
            <person name="Tan Y."/>
            <person name="Ren X."/>
            <person name="Zhang X."/>
            <person name="Hyde K.D."/>
            <person name="Liu Y."/>
            <person name="Liu Z."/>
        </authorList>
    </citation>
    <scope>NUCLEOTIDE SEQUENCE [LARGE SCALE GENOMIC DNA]</scope>
    <source>
        <strain evidence="2 3">GZAAS20.1005</strain>
    </source>
</reference>
<feature type="region of interest" description="Disordered" evidence="1">
    <location>
        <begin position="1"/>
        <end position="64"/>
    </location>
</feature>
<gene>
    <name evidence="2" type="ORF">SI65_07025</name>
</gene>
<dbReference type="VEuPathDB" id="FungiDB:SI65_07025"/>
<comment type="caution">
    <text evidence="2">The sequence shown here is derived from an EMBL/GenBank/DDBJ whole genome shotgun (WGS) entry which is preliminary data.</text>
</comment>
<evidence type="ECO:0000256" key="1">
    <source>
        <dbReference type="SAM" id="MobiDB-lite"/>
    </source>
</evidence>
<sequence length="143" mass="14958">MTDTYPETEQSSRGNHPRTSTLGGASAVPTPANNTGGGTGWGDQGFFKGGSEGSGHVAPPNAQATFGEYLPLQEQKGAASSKFAQRATDTNMDISGEGSNTSCQTEDHSFMCHRPGHSDTLPGWSKAKSAVEATYEFLSKPSE</sequence>
<feature type="compositionally biased region" description="Gly residues" evidence="1">
    <location>
        <begin position="35"/>
        <end position="53"/>
    </location>
</feature>
<evidence type="ECO:0000313" key="2">
    <source>
        <dbReference type="EMBL" id="ODM17350.1"/>
    </source>
</evidence>
<dbReference type="EMBL" id="JXNT01000008">
    <property type="protein sequence ID" value="ODM17350.1"/>
    <property type="molecule type" value="Genomic_DNA"/>
</dbReference>